<keyword evidence="5" id="KW-1185">Reference proteome</keyword>
<proteinExistence type="predicted"/>
<gene>
    <name evidence="4" type="ORF">GTA08_BOTSDO11927</name>
</gene>
<dbReference type="SUPFAM" id="SSF53474">
    <property type="entry name" value="alpha/beta-Hydrolases"/>
    <property type="match status" value="1"/>
</dbReference>
<evidence type="ECO:0000256" key="2">
    <source>
        <dbReference type="ARBA" id="ARBA00023157"/>
    </source>
</evidence>
<dbReference type="InterPro" id="IPR000675">
    <property type="entry name" value="Cutinase/axe"/>
</dbReference>
<protein>
    <submittedName>
        <fullName evidence="4">Carbohydrate esterase family 5 protein</fullName>
    </submittedName>
</protein>
<dbReference type="PANTHER" id="PTHR33630">
    <property type="entry name" value="CUTINASE RV1984C-RELATED-RELATED"/>
    <property type="match status" value="1"/>
</dbReference>
<dbReference type="Gene3D" id="3.40.50.1820">
    <property type="entry name" value="alpha/beta hydrolase"/>
    <property type="match status" value="1"/>
</dbReference>
<dbReference type="Pfam" id="PF01083">
    <property type="entry name" value="Cutinase"/>
    <property type="match status" value="1"/>
</dbReference>
<dbReference type="SMART" id="SM01110">
    <property type="entry name" value="Cutinase"/>
    <property type="match status" value="1"/>
</dbReference>
<dbReference type="PANTHER" id="PTHR33630:SF9">
    <property type="entry name" value="CUTINASE 4"/>
    <property type="match status" value="1"/>
</dbReference>
<dbReference type="AlphaFoldDB" id="A0A8H4NF76"/>
<evidence type="ECO:0000313" key="5">
    <source>
        <dbReference type="Proteomes" id="UP000572817"/>
    </source>
</evidence>
<name>A0A8H4NF76_9PEZI</name>
<dbReference type="InterPro" id="IPR029058">
    <property type="entry name" value="AB_hydrolase_fold"/>
</dbReference>
<keyword evidence="1" id="KW-0378">Hydrolase</keyword>
<reference evidence="4" key="1">
    <citation type="submission" date="2020-04" db="EMBL/GenBank/DDBJ databases">
        <title>Genome Assembly and Annotation of Botryosphaeria dothidea sdau 11-99, a Latent Pathogen of Apple Fruit Ring Rot in China.</title>
        <authorList>
            <person name="Yu C."/>
            <person name="Diao Y."/>
            <person name="Lu Q."/>
            <person name="Zhao J."/>
            <person name="Cui S."/>
            <person name="Peng C."/>
            <person name="He B."/>
            <person name="Liu H."/>
        </authorList>
    </citation>
    <scope>NUCLEOTIDE SEQUENCE [LARGE SCALE GENOMIC DNA]</scope>
    <source>
        <strain evidence="4">Sdau11-99</strain>
    </source>
</reference>
<keyword evidence="2" id="KW-1015">Disulfide bond</keyword>
<sequence length="238" mass="24918">MLTLLLNTLALLGGYTTAFPMDTPVFTDTANNIVVRQVSCAPVHIIIARASTEPPGPGMIGALAEQVIQANPGATNESIDYPATLSDYQDSSEQGTAAMTRTLTDYANACPCAQIVLMGYSQGAHVVGDTLCGGGGVLGNAFTPPIDKAIGDRVFAVVQMGDPRFVAGKSFDAGNSTSNGLFPRPANISCDAYGDRIRSYCDEGDTYCASGNNTLLHVTYLDRYTTDALDFVAGKLVA</sequence>
<feature type="signal peptide" evidence="3">
    <location>
        <begin position="1"/>
        <end position="18"/>
    </location>
</feature>
<dbReference type="GO" id="GO:0052689">
    <property type="term" value="F:carboxylic ester hydrolase activity"/>
    <property type="evidence" value="ECO:0007669"/>
    <property type="project" value="UniProtKB-ARBA"/>
</dbReference>
<organism evidence="4 5">
    <name type="scientific">Botryosphaeria dothidea</name>
    <dbReference type="NCBI Taxonomy" id="55169"/>
    <lineage>
        <taxon>Eukaryota</taxon>
        <taxon>Fungi</taxon>
        <taxon>Dikarya</taxon>
        <taxon>Ascomycota</taxon>
        <taxon>Pezizomycotina</taxon>
        <taxon>Dothideomycetes</taxon>
        <taxon>Dothideomycetes incertae sedis</taxon>
        <taxon>Botryosphaeriales</taxon>
        <taxon>Botryosphaeriaceae</taxon>
        <taxon>Botryosphaeria</taxon>
    </lineage>
</organism>
<dbReference type="OrthoDB" id="2586582at2759"/>
<accession>A0A8H4NF76</accession>
<evidence type="ECO:0000313" key="4">
    <source>
        <dbReference type="EMBL" id="KAF4312837.1"/>
    </source>
</evidence>
<comment type="caution">
    <text evidence="4">The sequence shown here is derived from an EMBL/GenBank/DDBJ whole genome shotgun (WGS) entry which is preliminary data.</text>
</comment>
<dbReference type="EMBL" id="WWBZ02000002">
    <property type="protein sequence ID" value="KAF4312837.1"/>
    <property type="molecule type" value="Genomic_DNA"/>
</dbReference>
<evidence type="ECO:0000256" key="3">
    <source>
        <dbReference type="SAM" id="SignalP"/>
    </source>
</evidence>
<keyword evidence="3" id="KW-0732">Signal</keyword>
<dbReference type="Proteomes" id="UP000572817">
    <property type="component" value="Unassembled WGS sequence"/>
</dbReference>
<evidence type="ECO:0000256" key="1">
    <source>
        <dbReference type="ARBA" id="ARBA00022801"/>
    </source>
</evidence>
<feature type="chain" id="PRO_5034386162" evidence="3">
    <location>
        <begin position="19"/>
        <end position="238"/>
    </location>
</feature>